<protein>
    <recommendedName>
        <fullName evidence="8">BED-type domain-containing protein</fullName>
    </recommendedName>
</protein>
<comment type="caution">
    <text evidence="6">The sequence shown here is derived from an EMBL/GenBank/DDBJ whole genome shotgun (WGS) entry which is preliminary data.</text>
</comment>
<organism evidence="6 7">
    <name type="scientific">Dovyalis caffra</name>
    <dbReference type="NCBI Taxonomy" id="77055"/>
    <lineage>
        <taxon>Eukaryota</taxon>
        <taxon>Viridiplantae</taxon>
        <taxon>Streptophyta</taxon>
        <taxon>Embryophyta</taxon>
        <taxon>Tracheophyta</taxon>
        <taxon>Spermatophyta</taxon>
        <taxon>Magnoliopsida</taxon>
        <taxon>eudicotyledons</taxon>
        <taxon>Gunneridae</taxon>
        <taxon>Pentapetalae</taxon>
        <taxon>rosids</taxon>
        <taxon>fabids</taxon>
        <taxon>Malpighiales</taxon>
        <taxon>Salicaceae</taxon>
        <taxon>Flacourtieae</taxon>
        <taxon>Dovyalis</taxon>
    </lineage>
</organism>
<evidence type="ECO:0000256" key="1">
    <source>
        <dbReference type="ARBA" id="ARBA00004123"/>
    </source>
</evidence>
<accession>A0AAV1QQH5</accession>
<gene>
    <name evidence="6" type="ORF">DCAF_LOCUS1636</name>
</gene>
<reference evidence="6 7" key="1">
    <citation type="submission" date="2024-01" db="EMBL/GenBank/DDBJ databases">
        <authorList>
            <person name="Waweru B."/>
        </authorList>
    </citation>
    <scope>NUCLEOTIDE SEQUENCE [LARGE SCALE GENOMIC DNA]</scope>
</reference>
<proteinExistence type="predicted"/>
<dbReference type="PANTHER" id="PTHR46481">
    <property type="entry name" value="ZINC FINGER BED DOMAIN-CONTAINING PROTEIN 4"/>
    <property type="match status" value="1"/>
</dbReference>
<sequence length="120" mass="14084">MHEAWKSFDKVKGENGAIWAICKECNKKYQGESIKRTSNPHERVEKLFDLLVQDTFYDIQSVFHKILETIKYVNGTPNKRVKFQEASNLVKSQDKKIASHDDPTRWDISFTVLERAMHLE</sequence>
<keyword evidence="3" id="KW-0863">Zinc-finger</keyword>
<dbReference type="AlphaFoldDB" id="A0AAV1QQH5"/>
<evidence type="ECO:0008006" key="8">
    <source>
        <dbReference type="Google" id="ProtNLM"/>
    </source>
</evidence>
<evidence type="ECO:0000256" key="5">
    <source>
        <dbReference type="ARBA" id="ARBA00023242"/>
    </source>
</evidence>
<dbReference type="InterPro" id="IPR052035">
    <property type="entry name" value="ZnF_BED_domain_contain"/>
</dbReference>
<evidence type="ECO:0000256" key="2">
    <source>
        <dbReference type="ARBA" id="ARBA00022723"/>
    </source>
</evidence>
<keyword evidence="4" id="KW-0862">Zinc</keyword>
<dbReference type="PANTHER" id="PTHR46481:SF10">
    <property type="entry name" value="ZINC FINGER BED DOMAIN-CONTAINING PROTEIN 39"/>
    <property type="match status" value="1"/>
</dbReference>
<keyword evidence="5" id="KW-0539">Nucleus</keyword>
<evidence type="ECO:0000256" key="4">
    <source>
        <dbReference type="ARBA" id="ARBA00022833"/>
    </source>
</evidence>
<dbReference type="Proteomes" id="UP001314170">
    <property type="component" value="Unassembled WGS sequence"/>
</dbReference>
<keyword evidence="2" id="KW-0479">Metal-binding</keyword>
<name>A0AAV1QQH5_9ROSI</name>
<evidence type="ECO:0000256" key="3">
    <source>
        <dbReference type="ARBA" id="ARBA00022771"/>
    </source>
</evidence>
<dbReference type="GO" id="GO:0005634">
    <property type="term" value="C:nucleus"/>
    <property type="evidence" value="ECO:0007669"/>
    <property type="project" value="UniProtKB-SubCell"/>
</dbReference>
<keyword evidence="7" id="KW-1185">Reference proteome</keyword>
<dbReference type="EMBL" id="CAWUPB010000223">
    <property type="protein sequence ID" value="CAK7324002.1"/>
    <property type="molecule type" value="Genomic_DNA"/>
</dbReference>
<dbReference type="GO" id="GO:0008270">
    <property type="term" value="F:zinc ion binding"/>
    <property type="evidence" value="ECO:0007669"/>
    <property type="project" value="UniProtKB-KW"/>
</dbReference>
<evidence type="ECO:0000313" key="7">
    <source>
        <dbReference type="Proteomes" id="UP001314170"/>
    </source>
</evidence>
<evidence type="ECO:0000313" key="6">
    <source>
        <dbReference type="EMBL" id="CAK7324002.1"/>
    </source>
</evidence>
<comment type="subcellular location">
    <subcellularLocation>
        <location evidence="1">Nucleus</location>
    </subcellularLocation>
</comment>